<evidence type="ECO:0000256" key="5">
    <source>
        <dbReference type="ARBA" id="ARBA00022840"/>
    </source>
</evidence>
<evidence type="ECO:0000256" key="6">
    <source>
        <dbReference type="ARBA" id="ARBA00022888"/>
    </source>
</evidence>
<keyword evidence="4" id="KW-0547">Nucleotide-binding</keyword>
<keyword evidence="1" id="KW-0963">Cytoplasm</keyword>
<organism evidence="9">
    <name type="scientific">Candidatus Aschnera chinzeii</name>
    <dbReference type="NCBI Taxonomy" id="1485666"/>
    <lineage>
        <taxon>Bacteria</taxon>
        <taxon>Pseudomonadati</taxon>
        <taxon>Pseudomonadota</taxon>
        <taxon>Gammaproteobacteria</taxon>
        <taxon>Enterobacterales</taxon>
        <taxon>Enterobacteriaceae</taxon>
        <taxon>Candidatus Aschnera</taxon>
    </lineage>
</organism>
<keyword evidence="2 9" id="KW-0436">Ligase</keyword>
<evidence type="ECO:0000256" key="4">
    <source>
        <dbReference type="ARBA" id="ARBA00022741"/>
    </source>
</evidence>
<dbReference type="PANTHER" id="PTHR30073">
    <property type="entry name" value="ASPARTATE--AMMONIA LIGASE"/>
    <property type="match status" value="1"/>
</dbReference>
<dbReference type="InterPro" id="IPR006195">
    <property type="entry name" value="aa-tRNA-synth_II"/>
</dbReference>
<feature type="domain" description="Aminoacyl-transfer RNA synthetases class-II family profile" evidence="8">
    <location>
        <begin position="99"/>
        <end position="319"/>
    </location>
</feature>
<dbReference type="GO" id="GO:0004071">
    <property type="term" value="F:aspartate-ammonia ligase activity"/>
    <property type="evidence" value="ECO:0007669"/>
    <property type="project" value="UniProtKB-UniRule"/>
</dbReference>
<dbReference type="GO" id="GO:0005829">
    <property type="term" value="C:cytosol"/>
    <property type="evidence" value="ECO:0007669"/>
    <property type="project" value="TreeGrafter"/>
</dbReference>
<protein>
    <recommendedName>
        <fullName evidence="7">Aspartate--ammonia ligase</fullName>
        <ecNumber evidence="7">6.3.1.1</ecNumber>
    </recommendedName>
</protein>
<keyword evidence="6" id="KW-0061">Asparagine biosynthesis</keyword>
<proteinExistence type="predicted"/>
<keyword evidence="3" id="KW-0028">Amino-acid biosynthesis</keyword>
<evidence type="ECO:0000259" key="8">
    <source>
        <dbReference type="PROSITE" id="PS50862"/>
    </source>
</evidence>
<dbReference type="EC" id="6.3.1.1" evidence="7"/>
<dbReference type="InterPro" id="IPR004618">
    <property type="entry name" value="AsnA"/>
</dbReference>
<evidence type="ECO:0000256" key="3">
    <source>
        <dbReference type="ARBA" id="ARBA00022605"/>
    </source>
</evidence>
<dbReference type="Pfam" id="PF03590">
    <property type="entry name" value="AsnA"/>
    <property type="match status" value="1"/>
</dbReference>
<reference evidence="9" key="2">
    <citation type="submission" date="2023-10" db="EMBL/GenBank/DDBJ databases">
        <authorList>
            <person name="Koga R."/>
            <person name="Fukatsu T."/>
        </authorList>
    </citation>
    <scope>NUCLEOTIDE SEQUENCE</scope>
    <source>
        <strain evidence="9">Kw-01</strain>
    </source>
</reference>
<dbReference type="PROSITE" id="PS50862">
    <property type="entry name" value="AA_TRNA_LIGASE_II"/>
    <property type="match status" value="1"/>
</dbReference>
<dbReference type="PANTHER" id="PTHR30073:SF5">
    <property type="entry name" value="ASPARTATE--AMMONIA LIGASE"/>
    <property type="match status" value="1"/>
</dbReference>
<reference evidence="9" key="1">
    <citation type="journal article" date="2023" name="Front. Microbiol.">
        <title>Genome analysis of Candidatus Aschnera chinzeii, the bacterial endosymbiont of the blood-sucking bat fly Penicillidia jenynsii (Insecta: Diptera: Nycteribiidae).</title>
        <authorList>
            <person name="Koga R."/>
            <person name="Moriyama M."/>
            <person name="Nozaki T."/>
            <person name="Fukatsu T."/>
        </authorList>
    </citation>
    <scope>NUCLEOTIDE SEQUENCE</scope>
    <source>
        <strain evidence="9">Kw-01</strain>
    </source>
</reference>
<evidence type="ECO:0000256" key="7">
    <source>
        <dbReference type="NCBIfam" id="TIGR00669"/>
    </source>
</evidence>
<keyword evidence="5" id="KW-0067">ATP-binding</keyword>
<evidence type="ECO:0000256" key="2">
    <source>
        <dbReference type="ARBA" id="ARBA00022598"/>
    </source>
</evidence>
<dbReference type="GO" id="GO:0005524">
    <property type="term" value="F:ATP binding"/>
    <property type="evidence" value="ECO:0007669"/>
    <property type="project" value="UniProtKB-KW"/>
</dbReference>
<dbReference type="EMBL" id="AP028961">
    <property type="protein sequence ID" value="BET44902.1"/>
    <property type="molecule type" value="Genomic_DNA"/>
</dbReference>
<dbReference type="GO" id="GO:0006529">
    <property type="term" value="P:asparagine biosynthetic process"/>
    <property type="evidence" value="ECO:0007669"/>
    <property type="project" value="UniProtKB-UniRule"/>
</dbReference>
<name>A0AAT9G596_9ENTR</name>
<dbReference type="SUPFAM" id="SSF55681">
    <property type="entry name" value="Class II aaRS and biotin synthetases"/>
    <property type="match status" value="1"/>
</dbReference>
<dbReference type="AlphaFoldDB" id="A0AAT9G596"/>
<dbReference type="InterPro" id="IPR045864">
    <property type="entry name" value="aa-tRNA-synth_II/BPL/LPL"/>
</dbReference>
<evidence type="ECO:0000256" key="1">
    <source>
        <dbReference type="ARBA" id="ARBA00022490"/>
    </source>
</evidence>
<evidence type="ECO:0000313" key="9">
    <source>
        <dbReference type="EMBL" id="BET44902.1"/>
    </source>
</evidence>
<sequence length="330" mass="38107">MNNLFINQQKQINFVKKYFSSLIEKELSLTKVEGPFLSRCGDGIQDELSGHEQSAKINIKAMPNDMFEIIHSLAKWKRKILGKFHFNPGKGIYVNMIGLRPDENSLTAIHSVYVDQWDWEKVILDKQRTIKYLKYTVNKIYNAIKKLEQAVHIKYGLKSILPQEITFLHSEELLQLYPNLNSKEREKKITKKLGAIFLIGIGGKLSNGLTHDTRAPDYDDWTSLNEEGYFGLNGDIIVWNPILQCAFEISSMGIRVNPKTLIHQLVITKNKQKLSYRWHKNLIQNNMPQTIGGGIGQSRLIMLILQKQHIGEVQSSIWPIQLYKKYNNLL</sequence>
<dbReference type="NCBIfam" id="TIGR00669">
    <property type="entry name" value="asnA"/>
    <property type="match status" value="1"/>
</dbReference>
<dbReference type="Gene3D" id="3.30.930.10">
    <property type="entry name" value="Bira Bifunctional Protein, Domain 2"/>
    <property type="match status" value="1"/>
</dbReference>
<dbReference type="PIRSF" id="PIRSF001555">
    <property type="entry name" value="Asp_ammon_ligase"/>
    <property type="match status" value="1"/>
</dbReference>
<accession>A0AAT9G596</accession>
<gene>
    <name evidence="9" type="primary">asnA</name>
    <name evidence="9" type="ORF">ACHINZ_5770</name>
</gene>